<dbReference type="RefSeq" id="WP_252679572.1">
    <property type="nucleotide sequence ID" value="NZ_JAMXHT010000003.1"/>
</dbReference>
<protein>
    <submittedName>
        <fullName evidence="1">DUF2971 domain-containing protein</fullName>
    </submittedName>
</protein>
<dbReference type="Proteomes" id="UP001162811">
    <property type="component" value="Unassembled WGS sequence"/>
</dbReference>
<keyword evidence="2" id="KW-1185">Reference proteome</keyword>
<name>A0ABT1AJD2_9RALS</name>
<accession>A0ABT1AJD2</accession>
<dbReference type="Pfam" id="PF11185">
    <property type="entry name" value="DUF2971"/>
    <property type="match status" value="1"/>
</dbReference>
<reference evidence="1" key="2">
    <citation type="journal article" date="2023" name="Front. Microbiol.">
        <title>Ralstonia chuxiongensis sp. nov., Ralstonia mojiangensis sp. nov., and Ralstonia soli sp. nov., isolated from tobacco fields, are three novel species in the family Burkholderiaceae.</title>
        <authorList>
            <person name="Lu C.H."/>
            <person name="Zhang Y.Y."/>
            <person name="Jiang N."/>
            <person name="Chen W."/>
            <person name="Shao X."/>
            <person name="Zhao Z.M."/>
            <person name="Lu W.L."/>
            <person name="Hu X."/>
            <person name="Xi Y.X."/>
            <person name="Zou S.Y."/>
            <person name="Wei Q.J."/>
            <person name="Lin Z.L."/>
            <person name="Gong L."/>
            <person name="Gai X.T."/>
            <person name="Zhang L.Q."/>
            <person name="Li J.Y."/>
            <person name="Jin Y."/>
            <person name="Xia Z.Y."/>
        </authorList>
    </citation>
    <scope>NUCLEOTIDE SEQUENCE</scope>
    <source>
        <strain evidence="1">21MJYT02-11</strain>
    </source>
</reference>
<reference evidence="1" key="1">
    <citation type="submission" date="2022-06" db="EMBL/GenBank/DDBJ databases">
        <authorList>
            <person name="Lu C.-H."/>
        </authorList>
    </citation>
    <scope>NUCLEOTIDE SEQUENCE</scope>
    <source>
        <strain evidence="1">21MJYT02-11</strain>
    </source>
</reference>
<evidence type="ECO:0000313" key="2">
    <source>
        <dbReference type="Proteomes" id="UP001162811"/>
    </source>
</evidence>
<sequence>MRMQIYALGPRTGVRSAEGDGEKMTSDDELYQPFHRALWADLENGETFPNKRPLLAHYTSISTLDAIMSNDEVWFSNPMFMNDVEELRFGMNEGLHALLRSETIRAACGDEPRYKALLDAFSGYFNRFAVEHAFDTYIVCLSKHEEPEDIDGRLSMWRGYGGNGDGAAIVFDVSKLAYNENSPLVLAPVDYLSTAKRREWITGKIDQAAGLIQAGAFPIEKLYLAAHALLERIKFFALFTKHDGFREEQEWRVVYMPERDKAGKLRDMFNYAVGPRGIEPKLRFKVGHIDGITAEDMSMEKVVKKIILGPSLSSDLAITAVKRMLTKNGKVELCDRVSASTTPYRTR</sequence>
<comment type="caution">
    <text evidence="1">The sequence shown here is derived from an EMBL/GenBank/DDBJ whole genome shotgun (WGS) entry which is preliminary data.</text>
</comment>
<evidence type="ECO:0000313" key="1">
    <source>
        <dbReference type="EMBL" id="MCO5398419.1"/>
    </source>
</evidence>
<gene>
    <name evidence="1" type="ORF">NG900_09445</name>
</gene>
<dbReference type="InterPro" id="IPR021352">
    <property type="entry name" value="DUF2971"/>
</dbReference>
<dbReference type="EMBL" id="JAMXHT010000003">
    <property type="protein sequence ID" value="MCO5398419.1"/>
    <property type="molecule type" value="Genomic_DNA"/>
</dbReference>
<proteinExistence type="predicted"/>
<organism evidence="1 2">
    <name type="scientific">Ralstonia soli</name>
    <dbReference type="NCBI Taxonomy" id="2953896"/>
    <lineage>
        <taxon>Bacteria</taxon>
        <taxon>Pseudomonadati</taxon>
        <taxon>Pseudomonadota</taxon>
        <taxon>Betaproteobacteria</taxon>
        <taxon>Burkholderiales</taxon>
        <taxon>Burkholderiaceae</taxon>
        <taxon>Ralstonia</taxon>
    </lineage>
</organism>